<dbReference type="Gramene" id="OE9A104879T1">
    <property type="protein sequence ID" value="OE9A104879C1"/>
    <property type="gene ID" value="OE9A104879"/>
</dbReference>
<sequence>MSGNVAVPFVHSRKRQFAFASSSLRLDGKEKKENDRWIRERRERSLFFRSLGFDKPVFDERGLGWCGGEVGGVDY</sequence>
<dbReference type="EMBL" id="CACTIH010005946">
    <property type="protein sequence ID" value="CAA3003303.1"/>
    <property type="molecule type" value="Genomic_DNA"/>
</dbReference>
<organism evidence="1 2">
    <name type="scientific">Olea europaea subsp. europaea</name>
    <dbReference type="NCBI Taxonomy" id="158383"/>
    <lineage>
        <taxon>Eukaryota</taxon>
        <taxon>Viridiplantae</taxon>
        <taxon>Streptophyta</taxon>
        <taxon>Embryophyta</taxon>
        <taxon>Tracheophyta</taxon>
        <taxon>Spermatophyta</taxon>
        <taxon>Magnoliopsida</taxon>
        <taxon>eudicotyledons</taxon>
        <taxon>Gunneridae</taxon>
        <taxon>Pentapetalae</taxon>
        <taxon>asterids</taxon>
        <taxon>lamiids</taxon>
        <taxon>Lamiales</taxon>
        <taxon>Oleaceae</taxon>
        <taxon>Oleeae</taxon>
        <taxon>Olea</taxon>
    </lineage>
</organism>
<reference evidence="1 2" key="1">
    <citation type="submission" date="2019-12" db="EMBL/GenBank/DDBJ databases">
        <authorList>
            <person name="Alioto T."/>
            <person name="Alioto T."/>
            <person name="Gomez Garrido J."/>
        </authorList>
    </citation>
    <scope>NUCLEOTIDE SEQUENCE [LARGE SCALE GENOMIC DNA]</scope>
</reference>
<evidence type="ECO:0000313" key="2">
    <source>
        <dbReference type="Proteomes" id="UP000594638"/>
    </source>
</evidence>
<proteinExistence type="predicted"/>
<gene>
    <name evidence="1" type="ORF">OLEA9_A104879</name>
</gene>
<name>A0A8S0TDQ6_OLEEU</name>
<dbReference type="AlphaFoldDB" id="A0A8S0TDQ6"/>
<comment type="caution">
    <text evidence="1">The sequence shown here is derived from an EMBL/GenBank/DDBJ whole genome shotgun (WGS) entry which is preliminary data.</text>
</comment>
<protein>
    <submittedName>
        <fullName evidence="1">Uncharacterized protein</fullName>
    </submittedName>
</protein>
<accession>A0A8S0TDQ6</accession>
<dbReference type="Proteomes" id="UP000594638">
    <property type="component" value="Unassembled WGS sequence"/>
</dbReference>
<evidence type="ECO:0000313" key="1">
    <source>
        <dbReference type="EMBL" id="CAA3003303.1"/>
    </source>
</evidence>
<keyword evidence="2" id="KW-1185">Reference proteome</keyword>